<dbReference type="Gene3D" id="3.40.50.720">
    <property type="entry name" value="NAD(P)-binding Rossmann-like Domain"/>
    <property type="match status" value="1"/>
</dbReference>
<keyword evidence="3" id="KW-0560">Oxidoreductase</keyword>
<comment type="similarity">
    <text evidence="4">Belongs to the zinc-containing alcohol dehydrogenase family.</text>
</comment>
<keyword evidence="2 4" id="KW-0862">Zinc</keyword>
<dbReference type="InterPro" id="IPR050129">
    <property type="entry name" value="Zn_alcohol_dh"/>
</dbReference>
<dbReference type="AlphaFoldDB" id="A0AAV7XA92"/>
<dbReference type="InterPro" id="IPR020843">
    <property type="entry name" value="ER"/>
</dbReference>
<evidence type="ECO:0000256" key="4">
    <source>
        <dbReference type="RuleBase" id="RU361277"/>
    </source>
</evidence>
<keyword evidence="1 4" id="KW-0479">Metal-binding</keyword>
<dbReference type="GO" id="GO:0008270">
    <property type="term" value="F:zinc ion binding"/>
    <property type="evidence" value="ECO:0007669"/>
    <property type="project" value="InterPro"/>
</dbReference>
<dbReference type="Gene3D" id="3.90.180.10">
    <property type="entry name" value="Medium-chain alcohol dehydrogenases, catalytic domain"/>
    <property type="match status" value="1"/>
</dbReference>
<feature type="domain" description="Enoyl reductase (ER)" evidence="5">
    <location>
        <begin position="12"/>
        <end position="341"/>
    </location>
</feature>
<dbReference type="Proteomes" id="UP001075354">
    <property type="component" value="Chromosome 14"/>
</dbReference>
<dbReference type="InterPro" id="IPR036291">
    <property type="entry name" value="NAD(P)-bd_dom_sf"/>
</dbReference>
<dbReference type="InterPro" id="IPR002328">
    <property type="entry name" value="ADH_Zn_CS"/>
</dbReference>
<dbReference type="EMBL" id="JAPTSV010000014">
    <property type="protein sequence ID" value="KAJ1520739.1"/>
    <property type="molecule type" value="Genomic_DNA"/>
</dbReference>
<comment type="cofactor">
    <cofactor evidence="4">
        <name>Zn(2+)</name>
        <dbReference type="ChEBI" id="CHEBI:29105"/>
    </cofactor>
</comment>
<dbReference type="SUPFAM" id="SSF51735">
    <property type="entry name" value="NAD(P)-binding Rossmann-fold domains"/>
    <property type="match status" value="1"/>
</dbReference>
<dbReference type="SUPFAM" id="SSF50129">
    <property type="entry name" value="GroES-like"/>
    <property type="match status" value="1"/>
</dbReference>
<dbReference type="PROSITE" id="PS00059">
    <property type="entry name" value="ADH_ZINC"/>
    <property type="match status" value="1"/>
</dbReference>
<comment type="caution">
    <text evidence="6">The sequence shown here is derived from an EMBL/GenBank/DDBJ whole genome shotgun (WGS) entry which is preliminary data.</text>
</comment>
<protein>
    <recommendedName>
        <fullName evidence="5">Enoyl reductase (ER) domain-containing protein</fullName>
    </recommendedName>
</protein>
<sequence>MTTMEAIVFDAKAKELCLSEVAVPSPPAKDEVLVEVAYAGVCGTDLHIIAGHMPCKEDAPVVLGHEFSGVAKEVGSGVSHIRRGDRVVVDPNHGCFVCEFCTRGDVHLCQAPANTVGIMQDGGWARFCKVPASVVYRLPDRLSLRVGALAEPMSCLSHGWDRVLPVAMGSRILVQGAGVIGALWVSTLHHLGHRCLVLSDPNQSRRDIIKALDLGVEVLHPSEIAKAYSGEVDVCIDCSGSAAAMETAVSILRPGGKLLVFGVADPKARMSISPFDVYKKELTILGVMVNPFSFNKSIGFLESMNEKYLSFEKLGVGEFQLSQYAEALQKLRERAVSKAVFRVSPPSLGASVASVKLD</sequence>
<dbReference type="Pfam" id="PF08240">
    <property type="entry name" value="ADH_N"/>
    <property type="match status" value="1"/>
</dbReference>
<dbReference type="InterPro" id="IPR013154">
    <property type="entry name" value="ADH-like_N"/>
</dbReference>
<name>A0AAV7XA92_9NEOP</name>
<evidence type="ECO:0000313" key="6">
    <source>
        <dbReference type="EMBL" id="KAJ1520739.1"/>
    </source>
</evidence>
<evidence type="ECO:0000256" key="3">
    <source>
        <dbReference type="ARBA" id="ARBA00023002"/>
    </source>
</evidence>
<gene>
    <name evidence="6" type="ORF">ONE63_003834</name>
</gene>
<organism evidence="6 7">
    <name type="scientific">Megalurothrips usitatus</name>
    <name type="common">bean blossom thrips</name>
    <dbReference type="NCBI Taxonomy" id="439358"/>
    <lineage>
        <taxon>Eukaryota</taxon>
        <taxon>Metazoa</taxon>
        <taxon>Ecdysozoa</taxon>
        <taxon>Arthropoda</taxon>
        <taxon>Hexapoda</taxon>
        <taxon>Insecta</taxon>
        <taxon>Pterygota</taxon>
        <taxon>Neoptera</taxon>
        <taxon>Paraneoptera</taxon>
        <taxon>Thysanoptera</taxon>
        <taxon>Terebrantia</taxon>
        <taxon>Thripoidea</taxon>
        <taxon>Thripidae</taxon>
        <taxon>Megalurothrips</taxon>
    </lineage>
</organism>
<dbReference type="InterPro" id="IPR011032">
    <property type="entry name" value="GroES-like_sf"/>
</dbReference>
<dbReference type="PANTHER" id="PTHR43401">
    <property type="entry name" value="L-THREONINE 3-DEHYDROGENASE"/>
    <property type="match status" value="1"/>
</dbReference>
<reference evidence="6" key="1">
    <citation type="submission" date="2022-12" db="EMBL/GenBank/DDBJ databases">
        <title>Chromosome-level genome assembly of the bean flower thrips Megalurothrips usitatus.</title>
        <authorList>
            <person name="Ma L."/>
            <person name="Liu Q."/>
            <person name="Li H."/>
            <person name="Cai W."/>
        </authorList>
    </citation>
    <scope>NUCLEOTIDE SEQUENCE</scope>
    <source>
        <strain evidence="6">Cailab_2022a</strain>
    </source>
</reference>
<evidence type="ECO:0000313" key="7">
    <source>
        <dbReference type="Proteomes" id="UP001075354"/>
    </source>
</evidence>
<evidence type="ECO:0000256" key="2">
    <source>
        <dbReference type="ARBA" id="ARBA00022833"/>
    </source>
</evidence>
<proteinExistence type="inferred from homology"/>
<dbReference type="GO" id="GO:0016491">
    <property type="term" value="F:oxidoreductase activity"/>
    <property type="evidence" value="ECO:0007669"/>
    <property type="project" value="UniProtKB-KW"/>
</dbReference>
<dbReference type="Pfam" id="PF00107">
    <property type="entry name" value="ADH_zinc_N"/>
    <property type="match status" value="1"/>
</dbReference>
<keyword evidence="7" id="KW-1185">Reference proteome</keyword>
<dbReference type="InterPro" id="IPR013149">
    <property type="entry name" value="ADH-like_C"/>
</dbReference>
<dbReference type="SMART" id="SM00829">
    <property type="entry name" value="PKS_ER"/>
    <property type="match status" value="1"/>
</dbReference>
<evidence type="ECO:0000256" key="1">
    <source>
        <dbReference type="ARBA" id="ARBA00022723"/>
    </source>
</evidence>
<accession>A0AAV7XA92</accession>
<evidence type="ECO:0000259" key="5">
    <source>
        <dbReference type="SMART" id="SM00829"/>
    </source>
</evidence>
<dbReference type="PANTHER" id="PTHR43401:SF2">
    <property type="entry name" value="L-THREONINE 3-DEHYDROGENASE"/>
    <property type="match status" value="1"/>
</dbReference>